<dbReference type="Proteomes" id="UP000078046">
    <property type="component" value="Unassembled WGS sequence"/>
</dbReference>
<name>A0A177AXG1_9BILA</name>
<proteinExistence type="predicted"/>
<dbReference type="AlphaFoldDB" id="A0A177AXG1"/>
<keyword evidence="2" id="KW-1185">Reference proteome</keyword>
<gene>
    <name evidence="1" type="ORF">A3Q56_06408</name>
</gene>
<reference evidence="1 2" key="1">
    <citation type="submission" date="2016-04" db="EMBL/GenBank/DDBJ databases">
        <title>The genome of Intoshia linei affirms orthonectids as highly simplified spiralians.</title>
        <authorList>
            <person name="Mikhailov K.V."/>
            <person name="Slusarev G.S."/>
            <person name="Nikitin M.A."/>
            <person name="Logacheva M.D."/>
            <person name="Penin A."/>
            <person name="Aleoshin V."/>
            <person name="Panchin Y.V."/>
        </authorList>
    </citation>
    <scope>NUCLEOTIDE SEQUENCE [LARGE SCALE GENOMIC DNA]</scope>
    <source>
        <strain evidence="1">Intl2013</strain>
        <tissue evidence="1">Whole animal</tissue>
    </source>
</reference>
<dbReference type="EMBL" id="LWCA01001112">
    <property type="protein sequence ID" value="OAF65884.1"/>
    <property type="molecule type" value="Genomic_DNA"/>
</dbReference>
<evidence type="ECO:0000313" key="2">
    <source>
        <dbReference type="Proteomes" id="UP000078046"/>
    </source>
</evidence>
<protein>
    <submittedName>
        <fullName evidence="1">Uncharacterized protein</fullName>
    </submittedName>
</protein>
<sequence>MSSNCESFMVHKWYNLYNTLSFCISLFEDDAMGTLSNMLYSNKNPLYLMLIPDLAEYMNFKDNIDQYNCQLNFAYCRNSIANFQMNDPLKLINIKIPHYNKDKKINKEKFIMPTLKVINSNFAYVNLFRLNFLHKFEAKVEKRNHLKTLNLVMSDYQLYKSVKPSEKSKFKKSDTMQLIKLNSARRNEHLEMHSISNATKFSSQENMNTEKSNLPKIIYEYKPKGEKTEI</sequence>
<evidence type="ECO:0000313" key="1">
    <source>
        <dbReference type="EMBL" id="OAF65884.1"/>
    </source>
</evidence>
<accession>A0A177AXG1</accession>
<organism evidence="1 2">
    <name type="scientific">Intoshia linei</name>
    <dbReference type="NCBI Taxonomy" id="1819745"/>
    <lineage>
        <taxon>Eukaryota</taxon>
        <taxon>Metazoa</taxon>
        <taxon>Spiralia</taxon>
        <taxon>Lophotrochozoa</taxon>
        <taxon>Mesozoa</taxon>
        <taxon>Orthonectida</taxon>
        <taxon>Rhopaluridae</taxon>
        <taxon>Intoshia</taxon>
    </lineage>
</organism>
<comment type="caution">
    <text evidence="1">The sequence shown here is derived from an EMBL/GenBank/DDBJ whole genome shotgun (WGS) entry which is preliminary data.</text>
</comment>